<dbReference type="PROSITE" id="PS50975">
    <property type="entry name" value="ATP_GRASP"/>
    <property type="match status" value="1"/>
</dbReference>
<dbReference type="AlphaFoldDB" id="A0A1B8RSE6"/>
<evidence type="ECO:0000256" key="1">
    <source>
        <dbReference type="PROSITE-ProRule" id="PRU00409"/>
    </source>
</evidence>
<dbReference type="Pfam" id="PF08443">
    <property type="entry name" value="RimK"/>
    <property type="match status" value="1"/>
</dbReference>
<dbReference type="SUPFAM" id="SSF56059">
    <property type="entry name" value="Glutathione synthetase ATP-binding domain-like"/>
    <property type="match status" value="1"/>
</dbReference>
<evidence type="ECO:0000259" key="2">
    <source>
        <dbReference type="PROSITE" id="PS50975"/>
    </source>
</evidence>
<dbReference type="InterPro" id="IPR013651">
    <property type="entry name" value="ATP-grasp_RimK-type"/>
</dbReference>
<keyword evidence="4" id="KW-1185">Reference proteome</keyword>
<keyword evidence="1" id="KW-0067">ATP-binding</keyword>
<dbReference type="RefSeq" id="WP_065254385.1">
    <property type="nucleotide sequence ID" value="NZ_MAPZ01000011.1"/>
</dbReference>
<dbReference type="GO" id="GO:0005737">
    <property type="term" value="C:cytoplasm"/>
    <property type="evidence" value="ECO:0007669"/>
    <property type="project" value="TreeGrafter"/>
</dbReference>
<accession>A0A1B8RSE6</accession>
<dbReference type="InterPro" id="IPR011761">
    <property type="entry name" value="ATP-grasp"/>
</dbReference>
<protein>
    <recommendedName>
        <fullName evidence="2">ATP-grasp domain-containing protein</fullName>
    </recommendedName>
</protein>
<dbReference type="PANTHER" id="PTHR21621:SF0">
    <property type="entry name" value="BETA-CITRYLGLUTAMATE SYNTHASE B-RELATED"/>
    <property type="match status" value="1"/>
</dbReference>
<keyword evidence="1" id="KW-0547">Nucleotide-binding</keyword>
<reference evidence="3 4" key="1">
    <citation type="submission" date="2016-06" db="EMBL/GenBank/DDBJ databases">
        <authorList>
            <person name="Kjaerup R.B."/>
            <person name="Dalgaard T.S."/>
            <person name="Juul-Madsen H.R."/>
        </authorList>
    </citation>
    <scope>NUCLEOTIDE SEQUENCE [LARGE SCALE GENOMIC DNA]</scope>
    <source>
        <strain evidence="3 4">373-A1</strain>
    </source>
</reference>
<comment type="caution">
    <text evidence="3">The sequence shown here is derived from an EMBL/GenBank/DDBJ whole genome shotgun (WGS) entry which is preliminary data.</text>
</comment>
<organism evidence="3 4">
    <name type="scientific">Clostridium paraputrificum</name>
    <dbReference type="NCBI Taxonomy" id="29363"/>
    <lineage>
        <taxon>Bacteria</taxon>
        <taxon>Bacillati</taxon>
        <taxon>Bacillota</taxon>
        <taxon>Clostridia</taxon>
        <taxon>Eubacteriales</taxon>
        <taxon>Clostridiaceae</taxon>
        <taxon>Clostridium</taxon>
    </lineage>
</organism>
<sequence>MKIKSVFINKFVRNIAFKFKINDLKYVEDYDQLSTAEDILLSDNVKKNINIGIVKDIDSAPYYTKFERLLKKNNINYKFFNIHSANWLGDVKKFDCVIWRPLSVPWELEEAREKIYILEKYMGKVVYPSYSEILFYENKTYQYDLLKLKGFPVIDTFISYDYNECIDYINNKLVTPCVSKIKAGSGSEGVELVKSKSQALSIIKKAFSDGAKTYWPFIRQKNYIYFQSFVENYGFDLRIIVVDKDNIFGYFRNTVKNEFRASGYGIVEKKNLPIEAVKIALKVKEGLGFNNLAVDFLQSKVDDKFYIIECSNFIRIDTDIQLEVSSIAGRYCYNEKEDNVTFKEGRYWIQELILKNLIESNFSDGKVE</sequence>
<evidence type="ECO:0000313" key="4">
    <source>
        <dbReference type="Proteomes" id="UP000092714"/>
    </source>
</evidence>
<feature type="domain" description="ATP-grasp" evidence="2">
    <location>
        <begin position="143"/>
        <end position="341"/>
    </location>
</feature>
<dbReference type="EMBL" id="MAPZ01000011">
    <property type="protein sequence ID" value="OBY11644.1"/>
    <property type="molecule type" value="Genomic_DNA"/>
</dbReference>
<dbReference type="OrthoDB" id="1704979at2"/>
<dbReference type="PANTHER" id="PTHR21621">
    <property type="entry name" value="RIBOSOMAL PROTEIN S6 MODIFICATION PROTEIN"/>
    <property type="match status" value="1"/>
</dbReference>
<dbReference type="GO" id="GO:0046872">
    <property type="term" value="F:metal ion binding"/>
    <property type="evidence" value="ECO:0007669"/>
    <property type="project" value="InterPro"/>
</dbReference>
<dbReference type="GO" id="GO:0005524">
    <property type="term" value="F:ATP binding"/>
    <property type="evidence" value="ECO:0007669"/>
    <property type="project" value="UniProtKB-UniRule"/>
</dbReference>
<dbReference type="Gene3D" id="3.30.470.20">
    <property type="entry name" value="ATP-grasp fold, B domain"/>
    <property type="match status" value="1"/>
</dbReference>
<proteinExistence type="predicted"/>
<dbReference type="GO" id="GO:0016879">
    <property type="term" value="F:ligase activity, forming carbon-nitrogen bonds"/>
    <property type="evidence" value="ECO:0007669"/>
    <property type="project" value="TreeGrafter"/>
</dbReference>
<dbReference type="Proteomes" id="UP000092714">
    <property type="component" value="Unassembled WGS sequence"/>
</dbReference>
<gene>
    <name evidence="3" type="ORF">CP373A1_04435</name>
</gene>
<dbReference type="eggNOG" id="COG0189">
    <property type="taxonomic scope" value="Bacteria"/>
</dbReference>
<evidence type="ECO:0000313" key="3">
    <source>
        <dbReference type="EMBL" id="OBY11644.1"/>
    </source>
</evidence>
<name>A0A1B8RSE6_9CLOT</name>